<dbReference type="Proteomes" id="UP000325315">
    <property type="component" value="Unassembled WGS sequence"/>
</dbReference>
<dbReference type="InterPro" id="IPR036691">
    <property type="entry name" value="Endo/exonu/phosph_ase_sf"/>
</dbReference>
<evidence type="ECO:0000313" key="1">
    <source>
        <dbReference type="EMBL" id="KAA3488687.1"/>
    </source>
</evidence>
<keyword evidence="1" id="KW-0548">Nucleotidyltransferase</keyword>
<dbReference type="Gene3D" id="3.60.10.10">
    <property type="entry name" value="Endonuclease/exonuclease/phosphatase"/>
    <property type="match status" value="1"/>
</dbReference>
<dbReference type="EMBL" id="SMMG02000001">
    <property type="protein sequence ID" value="KAA3488687.1"/>
    <property type="molecule type" value="Genomic_DNA"/>
</dbReference>
<proteinExistence type="predicted"/>
<keyword evidence="2" id="KW-1185">Reference proteome</keyword>
<evidence type="ECO:0000313" key="2">
    <source>
        <dbReference type="Proteomes" id="UP000325315"/>
    </source>
</evidence>
<dbReference type="OrthoDB" id="999675at2759"/>
<protein>
    <submittedName>
        <fullName evidence="1">Reverse transcriptase</fullName>
    </submittedName>
</protein>
<keyword evidence="1" id="KW-0808">Transferase</keyword>
<reference evidence="2" key="1">
    <citation type="journal article" date="2019" name="Plant Biotechnol. J.">
        <title>Genome sequencing of the Australian wild diploid species Gossypium australe highlights disease resistance and delayed gland morphogenesis.</title>
        <authorList>
            <person name="Cai Y."/>
            <person name="Cai X."/>
            <person name="Wang Q."/>
            <person name="Wang P."/>
            <person name="Zhang Y."/>
            <person name="Cai C."/>
            <person name="Xu Y."/>
            <person name="Wang K."/>
            <person name="Zhou Z."/>
            <person name="Wang C."/>
            <person name="Geng S."/>
            <person name="Li B."/>
            <person name="Dong Q."/>
            <person name="Hou Y."/>
            <person name="Wang H."/>
            <person name="Ai P."/>
            <person name="Liu Z."/>
            <person name="Yi F."/>
            <person name="Sun M."/>
            <person name="An G."/>
            <person name="Cheng J."/>
            <person name="Zhang Y."/>
            <person name="Shi Q."/>
            <person name="Xie Y."/>
            <person name="Shi X."/>
            <person name="Chang Y."/>
            <person name="Huang F."/>
            <person name="Chen Y."/>
            <person name="Hong S."/>
            <person name="Mi L."/>
            <person name="Sun Q."/>
            <person name="Zhang L."/>
            <person name="Zhou B."/>
            <person name="Peng R."/>
            <person name="Zhang X."/>
            <person name="Liu F."/>
        </authorList>
    </citation>
    <scope>NUCLEOTIDE SEQUENCE [LARGE SCALE GENOMIC DNA]</scope>
    <source>
        <strain evidence="2">cv. PA1801</strain>
    </source>
</reference>
<comment type="caution">
    <text evidence="1">The sequence shown here is derived from an EMBL/GenBank/DDBJ whole genome shotgun (WGS) entry which is preliminary data.</text>
</comment>
<dbReference type="AlphaFoldDB" id="A0A5B6X709"/>
<organism evidence="1 2">
    <name type="scientific">Gossypium australe</name>
    <dbReference type="NCBI Taxonomy" id="47621"/>
    <lineage>
        <taxon>Eukaryota</taxon>
        <taxon>Viridiplantae</taxon>
        <taxon>Streptophyta</taxon>
        <taxon>Embryophyta</taxon>
        <taxon>Tracheophyta</taxon>
        <taxon>Spermatophyta</taxon>
        <taxon>Magnoliopsida</taxon>
        <taxon>eudicotyledons</taxon>
        <taxon>Gunneridae</taxon>
        <taxon>Pentapetalae</taxon>
        <taxon>rosids</taxon>
        <taxon>malvids</taxon>
        <taxon>Malvales</taxon>
        <taxon>Malvaceae</taxon>
        <taxon>Malvoideae</taxon>
        <taxon>Gossypium</taxon>
    </lineage>
</organism>
<dbReference type="SUPFAM" id="SSF56219">
    <property type="entry name" value="DNase I-like"/>
    <property type="match status" value="1"/>
</dbReference>
<name>A0A5B6X709_9ROSI</name>
<dbReference type="PANTHER" id="PTHR35218:SF9">
    <property type="entry name" value="ENDONUCLEASE_EXONUCLEASE_PHOSPHATASE DOMAIN-CONTAINING PROTEIN"/>
    <property type="match status" value="1"/>
</dbReference>
<keyword evidence="1" id="KW-0695">RNA-directed DNA polymerase</keyword>
<dbReference type="GO" id="GO:0003964">
    <property type="term" value="F:RNA-directed DNA polymerase activity"/>
    <property type="evidence" value="ECO:0007669"/>
    <property type="project" value="UniProtKB-KW"/>
</dbReference>
<gene>
    <name evidence="1" type="ORF">EPI10_032412</name>
</gene>
<dbReference type="PANTHER" id="PTHR35218">
    <property type="entry name" value="RNASE H DOMAIN-CONTAINING PROTEIN"/>
    <property type="match status" value="1"/>
</dbReference>
<accession>A0A5B6X709</accession>
<sequence length="94" mass="10775">MKFLSWNCRGMGSPATIREFRQLLVANRPNIIFLCETKMSRSGGLALMWKEELDVAIQSYSKHHIDSIVKFRDSSTIRVTGFYGHANPNERINS</sequence>